<dbReference type="KEGG" id="lrs:PX52LOC_05966"/>
<sequence>MTLPRLSPLTLAAVLTFAMGCSNKGDREGKVTVVVGKNLQALDVTLVDWRYSASEQTFGVKLKTAKPVPKHTYLILSGPGLSNVQSLLPSGEAINEGRWVDYGGSKALGNPIANFPTEGEITIDTR</sequence>
<keyword evidence="2" id="KW-1185">Reference proteome</keyword>
<dbReference type="RefSeq" id="WP_149113362.1">
    <property type="nucleotide sequence ID" value="NZ_CP042425.1"/>
</dbReference>
<gene>
    <name evidence="1" type="ORF">PX52LOC_05966</name>
</gene>
<dbReference type="PROSITE" id="PS51257">
    <property type="entry name" value="PROKAR_LIPOPROTEIN"/>
    <property type="match status" value="1"/>
</dbReference>
<evidence type="ECO:0000313" key="1">
    <source>
        <dbReference type="EMBL" id="QEL18916.1"/>
    </source>
</evidence>
<organism evidence="1 2">
    <name type="scientific">Limnoglobus roseus</name>
    <dbReference type="NCBI Taxonomy" id="2598579"/>
    <lineage>
        <taxon>Bacteria</taxon>
        <taxon>Pseudomonadati</taxon>
        <taxon>Planctomycetota</taxon>
        <taxon>Planctomycetia</taxon>
        <taxon>Gemmatales</taxon>
        <taxon>Gemmataceae</taxon>
        <taxon>Limnoglobus</taxon>
    </lineage>
</organism>
<proteinExistence type="predicted"/>
<dbReference type="EMBL" id="CP042425">
    <property type="protein sequence ID" value="QEL18916.1"/>
    <property type="molecule type" value="Genomic_DNA"/>
</dbReference>
<protein>
    <submittedName>
        <fullName evidence="1">Uncharacterized protein</fullName>
    </submittedName>
</protein>
<reference evidence="2" key="1">
    <citation type="submission" date="2019-08" db="EMBL/GenBank/DDBJ databases">
        <title>Limnoglobus roseus gen. nov., sp. nov., a novel freshwater planctomycete with a giant genome from the family Gemmataceae.</title>
        <authorList>
            <person name="Kulichevskaya I.S."/>
            <person name="Naumoff D.G."/>
            <person name="Miroshnikov K."/>
            <person name="Ivanova A."/>
            <person name="Philippov D.A."/>
            <person name="Hakobyan A."/>
            <person name="Rijpstra I.C."/>
            <person name="Sinninghe Damste J.S."/>
            <person name="Liesack W."/>
            <person name="Dedysh S.N."/>
        </authorList>
    </citation>
    <scope>NUCLEOTIDE SEQUENCE [LARGE SCALE GENOMIC DNA]</scope>
    <source>
        <strain evidence="2">PX52</strain>
    </source>
</reference>
<accession>A0A5C1ALR1</accession>
<evidence type="ECO:0000313" key="2">
    <source>
        <dbReference type="Proteomes" id="UP000324974"/>
    </source>
</evidence>
<dbReference type="Proteomes" id="UP000324974">
    <property type="component" value="Chromosome"/>
</dbReference>
<name>A0A5C1ALR1_9BACT</name>
<dbReference type="AlphaFoldDB" id="A0A5C1ALR1"/>